<keyword evidence="3" id="KW-1185">Reference proteome</keyword>
<reference evidence="3" key="1">
    <citation type="journal article" date="2019" name="Int. J. Syst. Evol. Microbiol.">
        <title>The Global Catalogue of Microorganisms (GCM) 10K type strain sequencing project: providing services to taxonomists for standard genome sequencing and annotation.</title>
        <authorList>
            <consortium name="The Broad Institute Genomics Platform"/>
            <consortium name="The Broad Institute Genome Sequencing Center for Infectious Disease"/>
            <person name="Wu L."/>
            <person name="Ma J."/>
        </authorList>
    </citation>
    <scope>NUCLEOTIDE SEQUENCE [LARGE SCALE GENOMIC DNA]</scope>
    <source>
        <strain evidence="3">KCTC 52677</strain>
    </source>
</reference>
<comment type="caution">
    <text evidence="2">The sequence shown here is derived from an EMBL/GenBank/DDBJ whole genome shotgun (WGS) entry which is preliminary data.</text>
</comment>
<dbReference type="EMBL" id="JBHRSP010000043">
    <property type="protein sequence ID" value="MFC3075961.1"/>
    <property type="molecule type" value="Genomic_DNA"/>
</dbReference>
<dbReference type="InterPro" id="IPR012347">
    <property type="entry name" value="Ferritin-like"/>
</dbReference>
<gene>
    <name evidence="2" type="ORF">ACFOHH_22810</name>
</gene>
<accession>A0ABV7DLU2</accession>
<sequence length="271" mass="30151">MEELFAIAAAMEREAIAGYSALVQRMQRENRPELARVFEQLVAEESGHLNNIAYWSRRVTGSEPDLSAIRWDLDPTFDDEGASVVAPELLSAYRAFSIAVRNEERAFAFWTYLASRSPSDDLREAAEQMAREELSHIATLRRERRRAFHMQRAATATDLQRWPLAPLEERLAALLETKAEAGNAAAKALLGRLAAEARTRADALLRAPLGRSPLLDRVEPAGIETARAVGELLLDAYLDLAERLPGEEERERAQHYAAQLLDCISATRAGG</sequence>
<protein>
    <submittedName>
        <fullName evidence="2">Ferritin family protein</fullName>
    </submittedName>
</protein>
<dbReference type="Proteomes" id="UP001595377">
    <property type="component" value="Unassembled WGS sequence"/>
</dbReference>
<feature type="domain" description="Rubrerythrin diiron-binding" evidence="1">
    <location>
        <begin position="4"/>
        <end position="63"/>
    </location>
</feature>
<proteinExistence type="predicted"/>
<dbReference type="CDD" id="cd01045">
    <property type="entry name" value="Ferritin_like_AB"/>
    <property type="match status" value="1"/>
</dbReference>
<organism evidence="2 3">
    <name type="scientific">Shinella pollutisoli</name>
    <dbReference type="NCBI Taxonomy" id="2250594"/>
    <lineage>
        <taxon>Bacteria</taxon>
        <taxon>Pseudomonadati</taxon>
        <taxon>Pseudomonadota</taxon>
        <taxon>Alphaproteobacteria</taxon>
        <taxon>Hyphomicrobiales</taxon>
        <taxon>Rhizobiaceae</taxon>
        <taxon>Shinella</taxon>
    </lineage>
</organism>
<evidence type="ECO:0000259" key="1">
    <source>
        <dbReference type="Pfam" id="PF02915"/>
    </source>
</evidence>
<evidence type="ECO:0000313" key="3">
    <source>
        <dbReference type="Proteomes" id="UP001595377"/>
    </source>
</evidence>
<dbReference type="RefSeq" id="WP_257316529.1">
    <property type="nucleotide sequence ID" value="NZ_JANFDG010000020.1"/>
</dbReference>
<name>A0ABV7DLU2_9HYPH</name>
<dbReference type="InterPro" id="IPR003251">
    <property type="entry name" value="Rr_diiron-bd_dom"/>
</dbReference>
<dbReference type="Pfam" id="PF02915">
    <property type="entry name" value="Rubrerythrin"/>
    <property type="match status" value="1"/>
</dbReference>
<dbReference type="InterPro" id="IPR009078">
    <property type="entry name" value="Ferritin-like_SF"/>
</dbReference>
<dbReference type="Gene3D" id="1.20.1260.10">
    <property type="match status" value="1"/>
</dbReference>
<dbReference type="SUPFAM" id="SSF47240">
    <property type="entry name" value="Ferritin-like"/>
    <property type="match status" value="1"/>
</dbReference>
<evidence type="ECO:0000313" key="2">
    <source>
        <dbReference type="EMBL" id="MFC3075961.1"/>
    </source>
</evidence>